<comment type="caution">
    <text evidence="1">The sequence shown here is derived from an EMBL/GenBank/DDBJ whole genome shotgun (WGS) entry which is preliminary data.</text>
</comment>
<accession>A0A0K9Q3G8</accession>
<reference evidence="2" key="1">
    <citation type="journal article" date="2016" name="Nature">
        <title>The genome of the seagrass Zostera marina reveals angiosperm adaptation to the sea.</title>
        <authorList>
            <person name="Olsen J.L."/>
            <person name="Rouze P."/>
            <person name="Verhelst B."/>
            <person name="Lin Y.-C."/>
            <person name="Bayer T."/>
            <person name="Collen J."/>
            <person name="Dattolo E."/>
            <person name="De Paoli E."/>
            <person name="Dittami S."/>
            <person name="Maumus F."/>
            <person name="Michel G."/>
            <person name="Kersting A."/>
            <person name="Lauritano C."/>
            <person name="Lohaus R."/>
            <person name="Toepel M."/>
            <person name="Tonon T."/>
            <person name="Vanneste K."/>
            <person name="Amirebrahimi M."/>
            <person name="Brakel J."/>
            <person name="Bostroem C."/>
            <person name="Chovatia M."/>
            <person name="Grimwood J."/>
            <person name="Jenkins J.W."/>
            <person name="Jueterbock A."/>
            <person name="Mraz A."/>
            <person name="Stam W.T."/>
            <person name="Tice H."/>
            <person name="Bornberg-Bauer E."/>
            <person name="Green P.J."/>
            <person name="Pearson G.A."/>
            <person name="Procaccini G."/>
            <person name="Duarte C.M."/>
            <person name="Schmutz J."/>
            <person name="Reusch T.B.H."/>
            <person name="Van de Peer Y."/>
        </authorList>
    </citation>
    <scope>NUCLEOTIDE SEQUENCE [LARGE SCALE GENOMIC DNA]</scope>
    <source>
        <strain evidence="2">cv. Finnish</strain>
    </source>
</reference>
<organism evidence="1 2">
    <name type="scientific">Zostera marina</name>
    <name type="common">Eelgrass</name>
    <dbReference type="NCBI Taxonomy" id="29655"/>
    <lineage>
        <taxon>Eukaryota</taxon>
        <taxon>Viridiplantae</taxon>
        <taxon>Streptophyta</taxon>
        <taxon>Embryophyta</taxon>
        <taxon>Tracheophyta</taxon>
        <taxon>Spermatophyta</taxon>
        <taxon>Magnoliopsida</taxon>
        <taxon>Liliopsida</taxon>
        <taxon>Zosteraceae</taxon>
        <taxon>Zostera</taxon>
    </lineage>
</organism>
<protein>
    <submittedName>
        <fullName evidence="1">Uncharacterized protein</fullName>
    </submittedName>
</protein>
<dbReference type="Proteomes" id="UP000036987">
    <property type="component" value="Unassembled WGS sequence"/>
</dbReference>
<sequence length="121" mass="13347">MPSKLLHFGADLRREHKTMPTPLVSPFHRSSVMVTALLQIPNMGASFELVDGWNEDRQSKLAGGNSDRACVPTGRDESGSEIIQDLVEYWPIGGFLTSSEKELDRVRSKFSLGITLGEMIG</sequence>
<proteinExistence type="predicted"/>
<dbReference type="EMBL" id="LFYR01000113">
    <property type="protein sequence ID" value="KMZ75828.1"/>
    <property type="molecule type" value="Genomic_DNA"/>
</dbReference>
<dbReference type="AlphaFoldDB" id="A0A0K9Q3G8"/>
<keyword evidence="2" id="KW-1185">Reference proteome</keyword>
<evidence type="ECO:0000313" key="2">
    <source>
        <dbReference type="Proteomes" id="UP000036987"/>
    </source>
</evidence>
<name>A0A0K9Q3G8_ZOSMR</name>
<evidence type="ECO:0000313" key="1">
    <source>
        <dbReference type="EMBL" id="KMZ75828.1"/>
    </source>
</evidence>
<gene>
    <name evidence="1" type="ORF">ZOSMA_10G00960</name>
</gene>